<name>L1IA51_GUITC</name>
<reference evidence="3" key="3">
    <citation type="submission" date="2016-03" db="UniProtKB">
        <authorList>
            <consortium name="EnsemblProtists"/>
        </authorList>
    </citation>
    <scope>IDENTIFICATION</scope>
</reference>
<feature type="region of interest" description="Disordered" evidence="1">
    <location>
        <begin position="118"/>
        <end position="203"/>
    </location>
</feature>
<sequence>MLVSHMAQKRFQTRCDECAEQGDVTSNKTQSTEGAPVFFVRAESFPCGQTCSHDKGEHVFWGRGECSDGNDHNTLASSLFSRSQSCVPTRRMPAPIKVRSENEQGMFVRCESTSTRASHWTTASSRALSPVDGTNGQEAGQEPLLQPLYAESSPAESPIKNPNRMSPCADVPGFSRTASTHDQSRRRKSVGQVDKTGKASSGARFYAKVVAGRSPTVD</sequence>
<dbReference type="RefSeq" id="XP_005820088.1">
    <property type="nucleotide sequence ID" value="XM_005820031.1"/>
</dbReference>
<dbReference type="HOGENOM" id="CLU_1268992_0_0_1"/>
<dbReference type="Proteomes" id="UP000011087">
    <property type="component" value="Unassembled WGS sequence"/>
</dbReference>
<dbReference type="EMBL" id="JH993156">
    <property type="protein sequence ID" value="EKX33108.1"/>
    <property type="molecule type" value="Genomic_DNA"/>
</dbReference>
<feature type="compositionally biased region" description="Polar residues" evidence="1">
    <location>
        <begin position="118"/>
        <end position="138"/>
    </location>
</feature>
<organism evidence="2">
    <name type="scientific">Guillardia theta (strain CCMP2712)</name>
    <name type="common">Cryptophyte</name>
    <dbReference type="NCBI Taxonomy" id="905079"/>
    <lineage>
        <taxon>Eukaryota</taxon>
        <taxon>Cryptophyceae</taxon>
        <taxon>Pyrenomonadales</taxon>
        <taxon>Geminigeraceae</taxon>
        <taxon>Guillardia</taxon>
    </lineage>
</organism>
<evidence type="ECO:0000313" key="3">
    <source>
        <dbReference type="EnsemblProtists" id="EKX33108"/>
    </source>
</evidence>
<gene>
    <name evidence="2" type="ORF">GUITHDRAFT_120722</name>
</gene>
<protein>
    <submittedName>
        <fullName evidence="2 3">Uncharacterized protein</fullName>
    </submittedName>
</protein>
<evidence type="ECO:0000256" key="1">
    <source>
        <dbReference type="SAM" id="MobiDB-lite"/>
    </source>
</evidence>
<proteinExistence type="predicted"/>
<dbReference type="GeneID" id="17289839"/>
<accession>L1IA51</accession>
<dbReference type="PaxDb" id="55529-EKX33108"/>
<reference evidence="2 4" key="1">
    <citation type="journal article" date="2012" name="Nature">
        <title>Algal genomes reveal evolutionary mosaicism and the fate of nucleomorphs.</title>
        <authorList>
            <consortium name="DOE Joint Genome Institute"/>
            <person name="Curtis B.A."/>
            <person name="Tanifuji G."/>
            <person name="Burki F."/>
            <person name="Gruber A."/>
            <person name="Irimia M."/>
            <person name="Maruyama S."/>
            <person name="Arias M.C."/>
            <person name="Ball S.G."/>
            <person name="Gile G.H."/>
            <person name="Hirakawa Y."/>
            <person name="Hopkins J.F."/>
            <person name="Kuo A."/>
            <person name="Rensing S.A."/>
            <person name="Schmutz J."/>
            <person name="Symeonidi A."/>
            <person name="Elias M."/>
            <person name="Eveleigh R.J."/>
            <person name="Herman E.K."/>
            <person name="Klute M.J."/>
            <person name="Nakayama T."/>
            <person name="Obornik M."/>
            <person name="Reyes-Prieto A."/>
            <person name="Armbrust E.V."/>
            <person name="Aves S.J."/>
            <person name="Beiko R.G."/>
            <person name="Coutinho P."/>
            <person name="Dacks J.B."/>
            <person name="Durnford D.G."/>
            <person name="Fast N.M."/>
            <person name="Green B.R."/>
            <person name="Grisdale C.J."/>
            <person name="Hempel F."/>
            <person name="Henrissat B."/>
            <person name="Hoppner M.P."/>
            <person name="Ishida K."/>
            <person name="Kim E."/>
            <person name="Koreny L."/>
            <person name="Kroth P.G."/>
            <person name="Liu Y."/>
            <person name="Malik S.B."/>
            <person name="Maier U.G."/>
            <person name="McRose D."/>
            <person name="Mock T."/>
            <person name="Neilson J.A."/>
            <person name="Onodera N.T."/>
            <person name="Poole A.M."/>
            <person name="Pritham E.J."/>
            <person name="Richards T.A."/>
            <person name="Rocap G."/>
            <person name="Roy S.W."/>
            <person name="Sarai C."/>
            <person name="Schaack S."/>
            <person name="Shirato S."/>
            <person name="Slamovits C.H."/>
            <person name="Spencer D.F."/>
            <person name="Suzuki S."/>
            <person name="Worden A.Z."/>
            <person name="Zauner S."/>
            <person name="Barry K."/>
            <person name="Bell C."/>
            <person name="Bharti A.K."/>
            <person name="Crow J.A."/>
            <person name="Grimwood J."/>
            <person name="Kramer R."/>
            <person name="Lindquist E."/>
            <person name="Lucas S."/>
            <person name="Salamov A."/>
            <person name="McFadden G.I."/>
            <person name="Lane C.E."/>
            <person name="Keeling P.J."/>
            <person name="Gray M.W."/>
            <person name="Grigoriev I.V."/>
            <person name="Archibald J.M."/>
        </authorList>
    </citation>
    <scope>NUCLEOTIDE SEQUENCE</scope>
    <source>
        <strain evidence="2 4">CCMP2712</strain>
    </source>
</reference>
<dbReference type="EnsemblProtists" id="EKX33108">
    <property type="protein sequence ID" value="EKX33108"/>
    <property type="gene ID" value="GUITHDRAFT_120722"/>
</dbReference>
<dbReference type="AlphaFoldDB" id="L1IA51"/>
<evidence type="ECO:0000313" key="2">
    <source>
        <dbReference type="EMBL" id="EKX33108.1"/>
    </source>
</evidence>
<evidence type="ECO:0000313" key="4">
    <source>
        <dbReference type="Proteomes" id="UP000011087"/>
    </source>
</evidence>
<dbReference type="KEGG" id="gtt:GUITHDRAFT_120722"/>
<reference evidence="4" key="2">
    <citation type="submission" date="2012-11" db="EMBL/GenBank/DDBJ databases">
        <authorList>
            <person name="Kuo A."/>
            <person name="Curtis B.A."/>
            <person name="Tanifuji G."/>
            <person name="Burki F."/>
            <person name="Gruber A."/>
            <person name="Irimia M."/>
            <person name="Maruyama S."/>
            <person name="Arias M.C."/>
            <person name="Ball S.G."/>
            <person name="Gile G.H."/>
            <person name="Hirakawa Y."/>
            <person name="Hopkins J.F."/>
            <person name="Rensing S.A."/>
            <person name="Schmutz J."/>
            <person name="Symeonidi A."/>
            <person name="Elias M."/>
            <person name="Eveleigh R.J."/>
            <person name="Herman E.K."/>
            <person name="Klute M.J."/>
            <person name="Nakayama T."/>
            <person name="Obornik M."/>
            <person name="Reyes-Prieto A."/>
            <person name="Armbrust E.V."/>
            <person name="Aves S.J."/>
            <person name="Beiko R.G."/>
            <person name="Coutinho P."/>
            <person name="Dacks J.B."/>
            <person name="Durnford D.G."/>
            <person name="Fast N.M."/>
            <person name="Green B.R."/>
            <person name="Grisdale C."/>
            <person name="Hempe F."/>
            <person name="Henrissat B."/>
            <person name="Hoppner M.P."/>
            <person name="Ishida K.-I."/>
            <person name="Kim E."/>
            <person name="Koreny L."/>
            <person name="Kroth P.G."/>
            <person name="Liu Y."/>
            <person name="Malik S.-B."/>
            <person name="Maier U.G."/>
            <person name="McRose D."/>
            <person name="Mock T."/>
            <person name="Neilson J.A."/>
            <person name="Onodera N.T."/>
            <person name="Poole A.M."/>
            <person name="Pritham E.J."/>
            <person name="Richards T.A."/>
            <person name="Rocap G."/>
            <person name="Roy S.W."/>
            <person name="Sarai C."/>
            <person name="Schaack S."/>
            <person name="Shirato S."/>
            <person name="Slamovits C.H."/>
            <person name="Spencer D.F."/>
            <person name="Suzuki S."/>
            <person name="Worden A.Z."/>
            <person name="Zauner S."/>
            <person name="Barry K."/>
            <person name="Bell C."/>
            <person name="Bharti A.K."/>
            <person name="Crow J.A."/>
            <person name="Grimwood J."/>
            <person name="Kramer R."/>
            <person name="Lindquist E."/>
            <person name="Lucas S."/>
            <person name="Salamov A."/>
            <person name="McFadden G.I."/>
            <person name="Lane C.E."/>
            <person name="Keeling P.J."/>
            <person name="Gray M.W."/>
            <person name="Grigoriev I.V."/>
            <person name="Archibald J.M."/>
        </authorList>
    </citation>
    <scope>NUCLEOTIDE SEQUENCE</scope>
    <source>
        <strain evidence="4">CCMP2712</strain>
    </source>
</reference>
<keyword evidence="4" id="KW-1185">Reference proteome</keyword>